<evidence type="ECO:0000256" key="3">
    <source>
        <dbReference type="ARBA" id="ARBA00022692"/>
    </source>
</evidence>
<dbReference type="InterPro" id="IPR050250">
    <property type="entry name" value="Macrolide_Exporter_MacB"/>
</dbReference>
<proteinExistence type="predicted"/>
<protein>
    <recommendedName>
        <fullName evidence="7">PAS domain-containing protein</fullName>
    </recommendedName>
</protein>
<comment type="subcellular location">
    <subcellularLocation>
        <location evidence="1">Cell membrane</location>
        <topology evidence="1">Multi-pass membrane protein</topology>
    </subcellularLocation>
</comment>
<feature type="domain" description="PAS" evidence="7">
    <location>
        <begin position="561"/>
        <end position="582"/>
    </location>
</feature>
<feature type="transmembrane region" description="Helical" evidence="6">
    <location>
        <begin position="759"/>
        <end position="779"/>
    </location>
</feature>
<evidence type="ECO:0000256" key="4">
    <source>
        <dbReference type="ARBA" id="ARBA00022989"/>
    </source>
</evidence>
<dbReference type="GO" id="GO:0022857">
    <property type="term" value="F:transmembrane transporter activity"/>
    <property type="evidence" value="ECO:0007669"/>
    <property type="project" value="TreeGrafter"/>
</dbReference>
<dbReference type="OrthoDB" id="5933722at2"/>
<feature type="transmembrane region" description="Helical" evidence="6">
    <location>
        <begin position="334"/>
        <end position="357"/>
    </location>
</feature>
<evidence type="ECO:0000256" key="1">
    <source>
        <dbReference type="ARBA" id="ARBA00004651"/>
    </source>
</evidence>
<dbReference type="PANTHER" id="PTHR30572:SF18">
    <property type="entry name" value="ABC-TYPE MACROLIDE FAMILY EXPORT SYSTEM PERMEASE COMPONENT 2"/>
    <property type="match status" value="1"/>
</dbReference>
<feature type="transmembrane region" description="Helical" evidence="6">
    <location>
        <begin position="675"/>
        <end position="699"/>
    </location>
</feature>
<organism evidence="8 9">
    <name type="scientific">Haliscomenobacter hydrossis (strain ATCC 27775 / DSM 1100 / LMG 10767 / O)</name>
    <dbReference type="NCBI Taxonomy" id="760192"/>
    <lineage>
        <taxon>Bacteria</taxon>
        <taxon>Pseudomonadati</taxon>
        <taxon>Bacteroidota</taxon>
        <taxon>Saprospiria</taxon>
        <taxon>Saprospirales</taxon>
        <taxon>Haliscomenobacteraceae</taxon>
        <taxon>Haliscomenobacter</taxon>
    </lineage>
</organism>
<dbReference type="PROSITE" id="PS50112">
    <property type="entry name" value="PAS"/>
    <property type="match status" value="1"/>
</dbReference>
<evidence type="ECO:0000259" key="7">
    <source>
        <dbReference type="PROSITE" id="PS50112"/>
    </source>
</evidence>
<keyword evidence="5 6" id="KW-0472">Membrane</keyword>
<feature type="transmembrane region" description="Helical" evidence="6">
    <location>
        <begin position="727"/>
        <end position="747"/>
    </location>
</feature>
<evidence type="ECO:0000256" key="5">
    <source>
        <dbReference type="ARBA" id="ARBA00023136"/>
    </source>
</evidence>
<dbReference type="Proteomes" id="UP000008461">
    <property type="component" value="Chromosome"/>
</dbReference>
<evidence type="ECO:0000256" key="2">
    <source>
        <dbReference type="ARBA" id="ARBA00022475"/>
    </source>
</evidence>
<keyword evidence="3 6" id="KW-0812">Transmembrane</keyword>
<dbReference type="InterPro" id="IPR003838">
    <property type="entry name" value="ABC3_permease_C"/>
</dbReference>
<dbReference type="GO" id="GO:0005886">
    <property type="term" value="C:plasma membrane"/>
    <property type="evidence" value="ECO:0007669"/>
    <property type="project" value="UniProtKB-SubCell"/>
</dbReference>
<dbReference type="KEGG" id="hhy:Halhy_3839"/>
<keyword evidence="9" id="KW-1185">Reference proteome</keyword>
<dbReference type="AlphaFoldDB" id="F4L284"/>
<sequence length="798" mass="88754">MLSNYLKIAIRNLMKNKLFTGLNLMGLALGIAVALLLMVFVKDELSFDRYHTKIDRIYRGVVEVNFGDIKENWSTYPNIVGPTMKDEVAGIEEQMRMWEHNFGEPAFVHAGDKNFVQKNFCWADSSILKIFDVKLLDGDAKTALNGPNKVILSKSVAEKYFQDEDPIGLTIKIDNALTLDVTGVYADFPQNSTLDAEIIGSFPSMAWTVRDMSWSNASFETFFLLRPGADPKTIEQQFAKVYTKYVPKEDQWLKFGLQPMKEVHLQSANIGHSYSDRIGDPQQVRILIILAIIILIIACINYMNLATARSQQRYREVGITKTVGATRAQLARRFYLETAVLVLIALALGIGLLLAFLPLFNQLAGKQFGILDVLSPSVLMGLGLIGLIVTLVAGSYPALMLSSFNPKNLLQTAFRQKSSAGILRRSLVVVQFSASIILMICTALFFQQLNFIQQQNLGYKPEQVVAINMAAAETRDQINAFSNACKALGSVQEVTRAQTFPGESASGRSVSRSQNLKQTLPVQTNHANAEILDVLDIKLLAGKTIPIAEKTQDDTTVQVVVNKIITDFLGYTPEEAIGKKAINMFGYSRAEIVGVMDNFHFDNFHQPIGGYAFHNSLTEPRTYSLIKLNTSNLPASMRQIEETFNRVLPTSAFDYTFLDDHLNTLYRREQRTASVVLVFSCLAILIACLGLFGLAAFTAEQRTKEIGVRKVLGATIGSIVSLLSRDFLRLVMISVVIATPVAWYFMNGWLKEFAYRIDIQWWVFVVAGAVALLIAFLTVSMQSVRAAAANPVKSLRSE</sequence>
<feature type="transmembrane region" description="Helical" evidence="6">
    <location>
        <begin position="422"/>
        <end position="446"/>
    </location>
</feature>
<keyword evidence="4 6" id="KW-1133">Transmembrane helix</keyword>
<dbReference type="InterPro" id="IPR025857">
    <property type="entry name" value="MacB_PCD"/>
</dbReference>
<dbReference type="RefSeq" id="WP_013766230.1">
    <property type="nucleotide sequence ID" value="NC_015510.1"/>
</dbReference>
<evidence type="ECO:0000256" key="6">
    <source>
        <dbReference type="SAM" id="Phobius"/>
    </source>
</evidence>
<evidence type="ECO:0000313" key="9">
    <source>
        <dbReference type="Proteomes" id="UP000008461"/>
    </source>
</evidence>
<dbReference type="PANTHER" id="PTHR30572">
    <property type="entry name" value="MEMBRANE COMPONENT OF TRANSPORTER-RELATED"/>
    <property type="match status" value="1"/>
</dbReference>
<reference key="2">
    <citation type="submission" date="2011-04" db="EMBL/GenBank/DDBJ databases">
        <title>Complete sequence of chromosome of Haliscomenobacter hydrossis DSM 1100.</title>
        <authorList>
            <consortium name="US DOE Joint Genome Institute (JGI-PGF)"/>
            <person name="Lucas S."/>
            <person name="Han J."/>
            <person name="Lapidus A."/>
            <person name="Bruce D."/>
            <person name="Goodwin L."/>
            <person name="Pitluck S."/>
            <person name="Peters L."/>
            <person name="Kyrpides N."/>
            <person name="Mavromatis K."/>
            <person name="Ivanova N."/>
            <person name="Ovchinnikova G."/>
            <person name="Pagani I."/>
            <person name="Daligault H."/>
            <person name="Detter J.C."/>
            <person name="Han C."/>
            <person name="Land M."/>
            <person name="Hauser L."/>
            <person name="Markowitz V."/>
            <person name="Cheng J.-F."/>
            <person name="Hugenholtz P."/>
            <person name="Woyke T."/>
            <person name="Wu D."/>
            <person name="Verbarg S."/>
            <person name="Frueling A."/>
            <person name="Brambilla E."/>
            <person name="Klenk H.-P."/>
            <person name="Eisen J.A."/>
        </authorList>
    </citation>
    <scope>NUCLEOTIDE SEQUENCE</scope>
    <source>
        <strain>DSM 1100</strain>
    </source>
</reference>
<dbReference type="HOGENOM" id="CLU_008713_1_0_10"/>
<dbReference type="Pfam" id="PF02687">
    <property type="entry name" value="FtsX"/>
    <property type="match status" value="2"/>
</dbReference>
<accession>F4L284</accession>
<dbReference type="STRING" id="760192.Halhy_3839"/>
<name>F4L284_HALH1</name>
<dbReference type="eggNOG" id="COG0577">
    <property type="taxonomic scope" value="Bacteria"/>
</dbReference>
<feature type="transmembrane region" description="Helical" evidence="6">
    <location>
        <begin position="21"/>
        <end position="41"/>
    </location>
</feature>
<feature type="transmembrane region" description="Helical" evidence="6">
    <location>
        <begin position="286"/>
        <end position="305"/>
    </location>
</feature>
<dbReference type="Pfam" id="PF12704">
    <property type="entry name" value="MacB_PCD"/>
    <property type="match status" value="1"/>
</dbReference>
<dbReference type="EMBL" id="CP002691">
    <property type="protein sequence ID" value="AEE51691.1"/>
    <property type="molecule type" value="Genomic_DNA"/>
</dbReference>
<evidence type="ECO:0000313" key="8">
    <source>
        <dbReference type="EMBL" id="AEE51691.1"/>
    </source>
</evidence>
<dbReference type="InterPro" id="IPR000014">
    <property type="entry name" value="PAS"/>
</dbReference>
<gene>
    <name evidence="8" type="ordered locus">Halhy_3839</name>
</gene>
<keyword evidence="2" id="KW-1003">Cell membrane</keyword>
<reference evidence="8 9" key="1">
    <citation type="journal article" date="2011" name="Stand. Genomic Sci.">
        <title>Complete genome sequence of Haliscomenobacter hydrossis type strain (O).</title>
        <authorList>
            <consortium name="US DOE Joint Genome Institute (JGI-PGF)"/>
            <person name="Daligault H."/>
            <person name="Lapidus A."/>
            <person name="Zeytun A."/>
            <person name="Nolan M."/>
            <person name="Lucas S."/>
            <person name="Del Rio T.G."/>
            <person name="Tice H."/>
            <person name="Cheng J.F."/>
            <person name="Tapia R."/>
            <person name="Han C."/>
            <person name="Goodwin L."/>
            <person name="Pitluck S."/>
            <person name="Liolios K."/>
            <person name="Pagani I."/>
            <person name="Ivanova N."/>
            <person name="Huntemann M."/>
            <person name="Mavromatis K."/>
            <person name="Mikhailova N."/>
            <person name="Pati A."/>
            <person name="Chen A."/>
            <person name="Palaniappan K."/>
            <person name="Land M."/>
            <person name="Hauser L."/>
            <person name="Brambilla E.M."/>
            <person name="Rohde M."/>
            <person name="Verbarg S."/>
            <person name="Goker M."/>
            <person name="Bristow J."/>
            <person name="Eisen J.A."/>
            <person name="Markowitz V."/>
            <person name="Hugenholtz P."/>
            <person name="Kyrpides N.C."/>
            <person name="Klenk H.P."/>
            <person name="Woyke T."/>
        </authorList>
    </citation>
    <scope>NUCLEOTIDE SEQUENCE [LARGE SCALE GENOMIC DNA]</scope>
    <source>
        <strain evidence="9">ATCC 27775 / DSM 1100 / LMG 10767 / O</strain>
    </source>
</reference>
<feature type="transmembrane region" description="Helical" evidence="6">
    <location>
        <begin position="377"/>
        <end position="401"/>
    </location>
</feature>